<dbReference type="Proteomes" id="UP001500325">
    <property type="component" value="Unassembled WGS sequence"/>
</dbReference>
<organism evidence="3 4">
    <name type="scientific">Pseudonocardia yuanmonensis</name>
    <dbReference type="NCBI Taxonomy" id="1095914"/>
    <lineage>
        <taxon>Bacteria</taxon>
        <taxon>Bacillati</taxon>
        <taxon>Actinomycetota</taxon>
        <taxon>Actinomycetes</taxon>
        <taxon>Pseudonocardiales</taxon>
        <taxon>Pseudonocardiaceae</taxon>
        <taxon>Pseudonocardia</taxon>
    </lineage>
</organism>
<reference evidence="4" key="1">
    <citation type="journal article" date="2019" name="Int. J. Syst. Evol. Microbiol.">
        <title>The Global Catalogue of Microorganisms (GCM) 10K type strain sequencing project: providing services to taxonomists for standard genome sequencing and annotation.</title>
        <authorList>
            <consortium name="The Broad Institute Genomics Platform"/>
            <consortium name="The Broad Institute Genome Sequencing Center for Infectious Disease"/>
            <person name="Wu L."/>
            <person name="Ma J."/>
        </authorList>
    </citation>
    <scope>NUCLEOTIDE SEQUENCE [LARGE SCALE GENOMIC DNA]</scope>
    <source>
        <strain evidence="4">JCM 18055</strain>
    </source>
</reference>
<evidence type="ECO:0000256" key="2">
    <source>
        <dbReference type="SAM" id="Phobius"/>
    </source>
</evidence>
<feature type="region of interest" description="Disordered" evidence="1">
    <location>
        <begin position="1"/>
        <end position="36"/>
    </location>
</feature>
<gene>
    <name evidence="3" type="ORF">GCM10023215_67110</name>
</gene>
<keyword evidence="4" id="KW-1185">Reference proteome</keyword>
<evidence type="ECO:0000313" key="4">
    <source>
        <dbReference type="Proteomes" id="UP001500325"/>
    </source>
</evidence>
<dbReference type="EMBL" id="BAABIC010000043">
    <property type="protein sequence ID" value="GAA4714514.1"/>
    <property type="molecule type" value="Genomic_DNA"/>
</dbReference>
<sequence length="82" mass="8041">MLLSCSAISRNSPGRSGGGAGWSSGPTTRSRSVGGIGGSPELALGPEVGLALCFGLGFTLARLVALVGLLAGRALVCELVVD</sequence>
<name>A0ABP8XVR5_9PSEU</name>
<keyword evidence="2" id="KW-1133">Transmembrane helix</keyword>
<evidence type="ECO:0000256" key="1">
    <source>
        <dbReference type="SAM" id="MobiDB-lite"/>
    </source>
</evidence>
<keyword evidence="2" id="KW-0472">Membrane</keyword>
<accession>A0ABP8XVR5</accession>
<comment type="caution">
    <text evidence="3">The sequence shown here is derived from an EMBL/GenBank/DDBJ whole genome shotgun (WGS) entry which is preliminary data.</text>
</comment>
<evidence type="ECO:0000313" key="3">
    <source>
        <dbReference type="EMBL" id="GAA4714514.1"/>
    </source>
</evidence>
<keyword evidence="2" id="KW-0812">Transmembrane</keyword>
<proteinExistence type="predicted"/>
<protein>
    <submittedName>
        <fullName evidence="3">Uncharacterized protein</fullName>
    </submittedName>
</protein>
<feature type="transmembrane region" description="Helical" evidence="2">
    <location>
        <begin position="48"/>
        <end position="71"/>
    </location>
</feature>